<dbReference type="Proteomes" id="UP000192578">
    <property type="component" value="Unassembled WGS sequence"/>
</dbReference>
<keyword evidence="3 9" id="KW-0812">Transmembrane</keyword>
<evidence type="ECO:0000256" key="8">
    <source>
        <dbReference type="ARBA" id="ARBA00023224"/>
    </source>
</evidence>
<dbReference type="PROSITE" id="PS50262">
    <property type="entry name" value="G_PROTEIN_RECEP_F1_2"/>
    <property type="match status" value="1"/>
</dbReference>
<reference evidence="12" key="1">
    <citation type="submission" date="2017-01" db="EMBL/GenBank/DDBJ databases">
        <title>Comparative genomics of anhydrobiosis in the tardigrade Hypsibius dujardini.</title>
        <authorList>
            <person name="Yoshida Y."/>
            <person name="Koutsovoulos G."/>
            <person name="Laetsch D."/>
            <person name="Stevens L."/>
            <person name="Kumar S."/>
            <person name="Horikawa D."/>
            <person name="Ishino K."/>
            <person name="Komine S."/>
            <person name="Tomita M."/>
            <person name="Blaxter M."/>
            <person name="Arakawa K."/>
        </authorList>
    </citation>
    <scope>NUCLEOTIDE SEQUENCE [LARGE SCALE GENOMIC DNA]</scope>
    <source>
        <strain evidence="12">Z151</strain>
    </source>
</reference>
<proteinExistence type="predicted"/>
<dbReference type="EMBL" id="MTYJ01000050">
    <property type="protein sequence ID" value="OQV18369.1"/>
    <property type="molecule type" value="Genomic_DNA"/>
</dbReference>
<keyword evidence="7" id="KW-0675">Receptor</keyword>
<accession>A0A1W0WT39</accession>
<keyword evidence="12" id="KW-1185">Reference proteome</keyword>
<dbReference type="AlphaFoldDB" id="A0A1W0WT39"/>
<evidence type="ECO:0000256" key="6">
    <source>
        <dbReference type="ARBA" id="ARBA00023136"/>
    </source>
</evidence>
<feature type="transmembrane region" description="Helical" evidence="9">
    <location>
        <begin position="125"/>
        <end position="145"/>
    </location>
</feature>
<keyword evidence="6 9" id="KW-0472">Membrane</keyword>
<evidence type="ECO:0000313" key="12">
    <source>
        <dbReference type="Proteomes" id="UP000192578"/>
    </source>
</evidence>
<comment type="subcellular location">
    <subcellularLocation>
        <location evidence="1">Cell membrane</location>
        <topology evidence="1">Multi-pass membrane protein</topology>
    </subcellularLocation>
</comment>
<evidence type="ECO:0000256" key="1">
    <source>
        <dbReference type="ARBA" id="ARBA00004651"/>
    </source>
</evidence>
<protein>
    <recommendedName>
        <fullName evidence="10">G-protein coupled receptors family 1 profile domain-containing protein</fullName>
    </recommendedName>
</protein>
<evidence type="ECO:0000256" key="3">
    <source>
        <dbReference type="ARBA" id="ARBA00022692"/>
    </source>
</evidence>
<evidence type="ECO:0000256" key="7">
    <source>
        <dbReference type="ARBA" id="ARBA00023170"/>
    </source>
</evidence>
<evidence type="ECO:0000256" key="4">
    <source>
        <dbReference type="ARBA" id="ARBA00022989"/>
    </source>
</evidence>
<dbReference type="InterPro" id="IPR017452">
    <property type="entry name" value="GPCR_Rhodpsn_7TM"/>
</dbReference>
<evidence type="ECO:0000256" key="2">
    <source>
        <dbReference type="ARBA" id="ARBA00022475"/>
    </source>
</evidence>
<dbReference type="PANTHER" id="PTHR24249:SF372">
    <property type="entry name" value="G-PROTEIN COUPLED RECEPTORS FAMILY 1 PROFILE DOMAIN-CONTAINING PROTEIN"/>
    <property type="match status" value="1"/>
</dbReference>
<comment type="caution">
    <text evidence="11">The sequence shown here is derived from an EMBL/GenBank/DDBJ whole genome shotgun (WGS) entry which is preliminary data.</text>
</comment>
<evidence type="ECO:0000259" key="10">
    <source>
        <dbReference type="PROSITE" id="PS50262"/>
    </source>
</evidence>
<dbReference type="Gene3D" id="1.20.1070.10">
    <property type="entry name" value="Rhodopsin 7-helix transmembrane proteins"/>
    <property type="match status" value="1"/>
</dbReference>
<dbReference type="SUPFAM" id="SSF81321">
    <property type="entry name" value="Family A G protein-coupled receptor-like"/>
    <property type="match status" value="1"/>
</dbReference>
<feature type="transmembrane region" description="Helical" evidence="9">
    <location>
        <begin position="257"/>
        <end position="279"/>
    </location>
</feature>
<dbReference type="PRINTS" id="PR00237">
    <property type="entry name" value="GPCRRHODOPSN"/>
</dbReference>
<feature type="transmembrane region" description="Helical" evidence="9">
    <location>
        <begin position="42"/>
        <end position="63"/>
    </location>
</feature>
<evidence type="ECO:0000256" key="5">
    <source>
        <dbReference type="ARBA" id="ARBA00023040"/>
    </source>
</evidence>
<dbReference type="GO" id="GO:0005886">
    <property type="term" value="C:plasma membrane"/>
    <property type="evidence" value="ECO:0007669"/>
    <property type="project" value="UniProtKB-SubCell"/>
</dbReference>
<feature type="transmembrane region" description="Helical" evidence="9">
    <location>
        <begin position="201"/>
        <end position="223"/>
    </location>
</feature>
<dbReference type="InterPro" id="IPR000276">
    <property type="entry name" value="GPCR_Rhodpsn"/>
</dbReference>
<name>A0A1W0WT39_HYPEX</name>
<dbReference type="PANTHER" id="PTHR24249">
    <property type="entry name" value="HISTAMINE RECEPTOR-RELATED G-PROTEIN COUPLED RECEPTOR"/>
    <property type="match status" value="1"/>
</dbReference>
<gene>
    <name evidence="11" type="ORF">BV898_07572</name>
</gene>
<dbReference type="InterPro" id="IPR050569">
    <property type="entry name" value="TAAR"/>
</dbReference>
<evidence type="ECO:0000256" key="9">
    <source>
        <dbReference type="SAM" id="Phobius"/>
    </source>
</evidence>
<keyword evidence="2" id="KW-1003">Cell membrane</keyword>
<sequence>MNFSWSENASTAHTATFCSSAVNKSLVPTAASSDSTLLVWQYLAALLSLLGTVSNLFVLIVVLRQPALRAGAGIFVAHLLLCHLALCSVTFPVIIYYINRAYRLFDIDCGACRYRHVLHVAFNNLVSWSDALLAMNRIVAVFFPIHYRYIIRKSVQFLALALIWLNATWLALFPTLDYLASYKPTPLGTCFLAIRNSTFRIMFSITFTLPLVLMGLAAFSVLGKLAWVRRSRRTVVAAWPAAVHATVMSERQTRASLMMLGCFAVSLVSQVASLVQPLIVISVRYPALSIYLWLLSWIQYSFTPIIFLALNKDYRNGAKLFFSSGTIPSRTSRHSRW</sequence>
<dbReference type="GO" id="GO:0004930">
    <property type="term" value="F:G protein-coupled receptor activity"/>
    <property type="evidence" value="ECO:0007669"/>
    <property type="project" value="UniProtKB-KW"/>
</dbReference>
<feature type="domain" description="G-protein coupled receptors family 1 profile" evidence="10">
    <location>
        <begin position="54"/>
        <end position="307"/>
    </location>
</feature>
<dbReference type="CDD" id="cd00637">
    <property type="entry name" value="7tm_classA_rhodopsin-like"/>
    <property type="match status" value="1"/>
</dbReference>
<keyword evidence="4 9" id="KW-1133">Transmembrane helix</keyword>
<feature type="transmembrane region" description="Helical" evidence="9">
    <location>
        <begin position="157"/>
        <end position="181"/>
    </location>
</feature>
<feature type="transmembrane region" description="Helical" evidence="9">
    <location>
        <begin position="75"/>
        <end position="98"/>
    </location>
</feature>
<keyword evidence="8" id="KW-0807">Transducer</keyword>
<organism evidence="11 12">
    <name type="scientific">Hypsibius exemplaris</name>
    <name type="common">Freshwater tardigrade</name>
    <dbReference type="NCBI Taxonomy" id="2072580"/>
    <lineage>
        <taxon>Eukaryota</taxon>
        <taxon>Metazoa</taxon>
        <taxon>Ecdysozoa</taxon>
        <taxon>Tardigrada</taxon>
        <taxon>Eutardigrada</taxon>
        <taxon>Parachela</taxon>
        <taxon>Hypsibioidea</taxon>
        <taxon>Hypsibiidae</taxon>
        <taxon>Hypsibius</taxon>
    </lineage>
</organism>
<keyword evidence="5" id="KW-0297">G-protein coupled receptor</keyword>
<dbReference type="Pfam" id="PF00001">
    <property type="entry name" value="7tm_1"/>
    <property type="match status" value="1"/>
</dbReference>
<evidence type="ECO:0000313" key="11">
    <source>
        <dbReference type="EMBL" id="OQV18369.1"/>
    </source>
</evidence>
<feature type="transmembrane region" description="Helical" evidence="9">
    <location>
        <begin position="291"/>
        <end position="310"/>
    </location>
</feature>